<dbReference type="GO" id="GO:0006874">
    <property type="term" value="P:intracellular calcium ion homeostasis"/>
    <property type="evidence" value="ECO:0007669"/>
    <property type="project" value="TreeGrafter"/>
</dbReference>
<organism evidence="11 12">
    <name type="scientific">Mycobacterium aquaticum</name>
    <dbReference type="NCBI Taxonomy" id="1927124"/>
    <lineage>
        <taxon>Bacteria</taxon>
        <taxon>Bacillati</taxon>
        <taxon>Actinomycetota</taxon>
        <taxon>Actinomycetes</taxon>
        <taxon>Mycobacteriales</taxon>
        <taxon>Mycobacteriaceae</taxon>
        <taxon>Mycobacterium</taxon>
    </lineage>
</organism>
<comment type="function">
    <text evidence="9">Ca(+)/H(+) antiporter that extrudes calcium in exchange for external protons.</text>
</comment>
<dbReference type="GO" id="GO:0016020">
    <property type="term" value="C:membrane"/>
    <property type="evidence" value="ECO:0007669"/>
    <property type="project" value="InterPro"/>
</dbReference>
<dbReference type="AlphaFoldDB" id="A0A1X0B7N0"/>
<feature type="transmembrane region" description="Helical" evidence="9">
    <location>
        <begin position="345"/>
        <end position="365"/>
    </location>
</feature>
<keyword evidence="7 9" id="KW-0406">Ion transport</keyword>
<dbReference type="GO" id="GO:0015369">
    <property type="term" value="F:calcium:proton antiporter activity"/>
    <property type="evidence" value="ECO:0007669"/>
    <property type="project" value="UniProtKB-UniRule"/>
</dbReference>
<comment type="similarity">
    <text evidence="9">Belongs to the Ca(2+):cation antiporter (CaCA) (TC 2.A.19) family.</text>
</comment>
<keyword evidence="9" id="KW-0050">Antiport</keyword>
<evidence type="ECO:0000256" key="1">
    <source>
        <dbReference type="ARBA" id="ARBA00004127"/>
    </source>
</evidence>
<feature type="domain" description="Sodium/calcium exchanger membrane region" evidence="10">
    <location>
        <begin position="220"/>
        <end position="364"/>
    </location>
</feature>
<dbReference type="STRING" id="1927124.BST13_06415"/>
<evidence type="ECO:0000313" key="12">
    <source>
        <dbReference type="Proteomes" id="UP000192448"/>
    </source>
</evidence>
<dbReference type="OrthoDB" id="8438242at2"/>
<comment type="caution">
    <text evidence="11">The sequence shown here is derived from an EMBL/GenBank/DDBJ whole genome shotgun (WGS) entry which is preliminary data.</text>
</comment>
<dbReference type="InterPro" id="IPR044880">
    <property type="entry name" value="NCX_ion-bd_dom_sf"/>
</dbReference>
<evidence type="ECO:0000256" key="8">
    <source>
        <dbReference type="ARBA" id="ARBA00023136"/>
    </source>
</evidence>
<dbReference type="EMBL" id="MVHF01000004">
    <property type="protein sequence ID" value="ORA38215.1"/>
    <property type="molecule type" value="Genomic_DNA"/>
</dbReference>
<feature type="transmembrane region" description="Helical" evidence="9">
    <location>
        <begin position="16"/>
        <end position="33"/>
    </location>
</feature>
<keyword evidence="8 9" id="KW-0472">Membrane</keyword>
<comment type="subcellular location">
    <subcellularLocation>
        <location evidence="1">Endomembrane system</location>
        <topology evidence="1">Multi-pass membrane protein</topology>
    </subcellularLocation>
</comment>
<evidence type="ECO:0000256" key="6">
    <source>
        <dbReference type="ARBA" id="ARBA00022989"/>
    </source>
</evidence>
<comment type="caution">
    <text evidence="9">Lacks conserved residue(s) required for the propagation of feature annotation.</text>
</comment>
<evidence type="ECO:0000256" key="7">
    <source>
        <dbReference type="ARBA" id="ARBA00023065"/>
    </source>
</evidence>
<gene>
    <name evidence="11" type="ORF">BST13_06415</name>
</gene>
<dbReference type="InterPro" id="IPR004837">
    <property type="entry name" value="NaCa_Exmemb"/>
</dbReference>
<proteinExistence type="inferred from homology"/>
<dbReference type="PANTHER" id="PTHR31503:SF22">
    <property type="entry name" value="VACUOLAR CALCIUM ION TRANSPORTER"/>
    <property type="match status" value="1"/>
</dbReference>
<dbReference type="InterPro" id="IPR004798">
    <property type="entry name" value="CAX-like"/>
</dbReference>
<sequence length="366" mass="37729">MSAATASPVLIRSDRILLTLSAALAVCAGLAHFGGWNSVVAFLVAAAAVAVLAALVGRSVDQLGDRFGAGATGVLQSALGNLPELFICLFSLQAGLVDVVRAALVGSILANLLLVLGLAFLVGGLRHGTQQLGSERARTITVLMLLSVTALSIPSVAYWIHTPAAEHEDALSIVVSVLLLGLFALSLPASLRRDTTEAPLQPDVAAAEPHEQPRWPVWLAIGMLAVAGVLAAFVSDWFVAALEPAMATLNISQAFAGLVVVAIAGNAVENFVGIQLAASGQSAYAFSVVLNSPLQIALVLAPLLVLISQFTGLAALTLVLSPMLVVALLLAVMLAAFISFDGESTWLEGATLVVLYGIIAASFWWG</sequence>
<feature type="transmembrane region" description="Helical" evidence="9">
    <location>
        <begin position="137"/>
        <end position="160"/>
    </location>
</feature>
<evidence type="ECO:0000313" key="11">
    <source>
        <dbReference type="EMBL" id="ORA38215.1"/>
    </source>
</evidence>
<feature type="domain" description="Sodium/calcium exchanger membrane region" evidence="10">
    <location>
        <begin position="38"/>
        <end position="187"/>
    </location>
</feature>
<evidence type="ECO:0000256" key="3">
    <source>
        <dbReference type="ARBA" id="ARBA00022568"/>
    </source>
</evidence>
<dbReference type="Proteomes" id="UP000192448">
    <property type="component" value="Unassembled WGS sequence"/>
</dbReference>
<dbReference type="RefSeq" id="WP_083161791.1">
    <property type="nucleotide sequence ID" value="NZ_MVHF01000004.1"/>
</dbReference>
<keyword evidence="4 9" id="KW-0812">Transmembrane</keyword>
<name>A0A1X0B7N0_9MYCO</name>
<keyword evidence="5 9" id="KW-0106">Calcium</keyword>
<keyword evidence="2 9" id="KW-0813">Transport</keyword>
<protein>
    <recommendedName>
        <fullName evidence="9">Ca(2+)/H(+) antiporter</fullName>
    </recommendedName>
</protein>
<dbReference type="PANTHER" id="PTHR31503">
    <property type="entry name" value="VACUOLAR CALCIUM ION TRANSPORTER"/>
    <property type="match status" value="1"/>
</dbReference>
<dbReference type="GO" id="GO:0012505">
    <property type="term" value="C:endomembrane system"/>
    <property type="evidence" value="ECO:0007669"/>
    <property type="project" value="UniProtKB-SubCell"/>
</dbReference>
<evidence type="ECO:0000256" key="2">
    <source>
        <dbReference type="ARBA" id="ARBA00022448"/>
    </source>
</evidence>
<dbReference type="Pfam" id="PF01699">
    <property type="entry name" value="Na_Ca_ex"/>
    <property type="match status" value="2"/>
</dbReference>
<keyword evidence="3 9" id="KW-0109">Calcium transport</keyword>
<dbReference type="NCBIfam" id="TIGR00378">
    <property type="entry name" value="cax"/>
    <property type="match status" value="1"/>
</dbReference>
<feature type="transmembrane region" description="Helical" evidence="9">
    <location>
        <begin position="217"/>
        <end position="239"/>
    </location>
</feature>
<dbReference type="InterPro" id="IPR004713">
    <property type="entry name" value="CaH_exchang"/>
</dbReference>
<feature type="transmembrane region" description="Helical" evidence="9">
    <location>
        <begin position="102"/>
        <end position="125"/>
    </location>
</feature>
<feature type="transmembrane region" description="Helical" evidence="9">
    <location>
        <begin position="313"/>
        <end position="338"/>
    </location>
</feature>
<keyword evidence="6 9" id="KW-1133">Transmembrane helix</keyword>
<evidence type="ECO:0000256" key="9">
    <source>
        <dbReference type="RuleBase" id="RU365028"/>
    </source>
</evidence>
<feature type="transmembrane region" description="Helical" evidence="9">
    <location>
        <begin position="172"/>
        <end position="191"/>
    </location>
</feature>
<evidence type="ECO:0000256" key="4">
    <source>
        <dbReference type="ARBA" id="ARBA00022692"/>
    </source>
</evidence>
<accession>A0A1X0B7N0</accession>
<keyword evidence="12" id="KW-1185">Reference proteome</keyword>
<reference evidence="11 12" key="1">
    <citation type="submission" date="2017-02" db="EMBL/GenBank/DDBJ databases">
        <title>The new phylogeny of genus Mycobacterium.</title>
        <authorList>
            <person name="Tortoli E."/>
            <person name="Trovato A."/>
            <person name="Cirillo D.M."/>
        </authorList>
    </citation>
    <scope>NUCLEOTIDE SEQUENCE [LARGE SCALE GENOMIC DNA]</scope>
    <source>
        <strain evidence="11 12">RW6</strain>
    </source>
</reference>
<feature type="transmembrane region" description="Helical" evidence="9">
    <location>
        <begin position="251"/>
        <end position="272"/>
    </location>
</feature>
<feature type="transmembrane region" description="Helical" evidence="9">
    <location>
        <begin position="284"/>
        <end position="307"/>
    </location>
</feature>
<evidence type="ECO:0000256" key="5">
    <source>
        <dbReference type="ARBA" id="ARBA00022837"/>
    </source>
</evidence>
<dbReference type="Gene3D" id="1.20.1420.30">
    <property type="entry name" value="NCX, central ion-binding region"/>
    <property type="match status" value="1"/>
</dbReference>
<evidence type="ECO:0000259" key="10">
    <source>
        <dbReference type="Pfam" id="PF01699"/>
    </source>
</evidence>
<feature type="transmembrane region" description="Helical" evidence="9">
    <location>
        <begin position="39"/>
        <end position="57"/>
    </location>
</feature>